<accession>A0A4Y2D0R6</accession>
<comment type="caution">
    <text evidence="1">The sequence shown here is derived from an EMBL/GenBank/DDBJ whole genome shotgun (WGS) entry which is preliminary data.</text>
</comment>
<organism evidence="1 2">
    <name type="scientific">Araneus ventricosus</name>
    <name type="common">Orbweaver spider</name>
    <name type="synonym">Epeira ventricosa</name>
    <dbReference type="NCBI Taxonomy" id="182803"/>
    <lineage>
        <taxon>Eukaryota</taxon>
        <taxon>Metazoa</taxon>
        <taxon>Ecdysozoa</taxon>
        <taxon>Arthropoda</taxon>
        <taxon>Chelicerata</taxon>
        <taxon>Arachnida</taxon>
        <taxon>Araneae</taxon>
        <taxon>Araneomorphae</taxon>
        <taxon>Entelegynae</taxon>
        <taxon>Araneoidea</taxon>
        <taxon>Araneidae</taxon>
        <taxon>Araneus</taxon>
    </lineage>
</organism>
<gene>
    <name evidence="1" type="ORF">AVEN_186404_1</name>
</gene>
<protein>
    <submittedName>
        <fullName evidence="1">Uncharacterized protein</fullName>
    </submittedName>
</protein>
<evidence type="ECO:0000313" key="1">
    <source>
        <dbReference type="EMBL" id="GBM09697.1"/>
    </source>
</evidence>
<dbReference type="Proteomes" id="UP000499080">
    <property type="component" value="Unassembled WGS sequence"/>
</dbReference>
<sequence>MYDTTVYHDFSISLIAPEDCCFTNKLSSTTSCYETQNKLHELFGAQLLAVLFHKLMDIIVIHLQSHYLSQRHTLVDYRLHSYCLKPLKVTFDNAFRRKLLPGRSQSSLSDPLLTHF</sequence>
<reference evidence="1 2" key="1">
    <citation type="journal article" date="2019" name="Sci. Rep.">
        <title>Orb-weaving spider Araneus ventricosus genome elucidates the spidroin gene catalogue.</title>
        <authorList>
            <person name="Kono N."/>
            <person name="Nakamura H."/>
            <person name="Ohtoshi R."/>
            <person name="Moran D.A.P."/>
            <person name="Shinohara A."/>
            <person name="Yoshida Y."/>
            <person name="Fujiwara M."/>
            <person name="Mori M."/>
            <person name="Tomita M."/>
            <person name="Arakawa K."/>
        </authorList>
    </citation>
    <scope>NUCLEOTIDE SEQUENCE [LARGE SCALE GENOMIC DNA]</scope>
</reference>
<name>A0A4Y2D0R6_ARAVE</name>
<evidence type="ECO:0000313" key="2">
    <source>
        <dbReference type="Proteomes" id="UP000499080"/>
    </source>
</evidence>
<proteinExistence type="predicted"/>
<keyword evidence="2" id="KW-1185">Reference proteome</keyword>
<dbReference type="AlphaFoldDB" id="A0A4Y2D0R6"/>
<dbReference type="EMBL" id="BGPR01000274">
    <property type="protein sequence ID" value="GBM09697.1"/>
    <property type="molecule type" value="Genomic_DNA"/>
</dbReference>